<accession>A0ABY7EY63</accession>
<sequence length="173" mass="19575">MTVTESQQGFIPILQHKYDFLYKVLDSTALEAQHRKSRARRDDAARPKTSVKSPERTKSTRKSSERVKSSLVRSSMSPKRERRTARRVISPGPSDKRRGESRSAVTRTDGRTDKTGRGYPRSDPTPFQDDAQVTQSEHLDIHNIDLKVAAINILESSTSKLISSGIILYHREV</sequence>
<organism evidence="2 3">
    <name type="scientific">Mya arenaria</name>
    <name type="common">Soft-shell clam</name>
    <dbReference type="NCBI Taxonomy" id="6604"/>
    <lineage>
        <taxon>Eukaryota</taxon>
        <taxon>Metazoa</taxon>
        <taxon>Spiralia</taxon>
        <taxon>Lophotrochozoa</taxon>
        <taxon>Mollusca</taxon>
        <taxon>Bivalvia</taxon>
        <taxon>Autobranchia</taxon>
        <taxon>Heteroconchia</taxon>
        <taxon>Euheterodonta</taxon>
        <taxon>Imparidentia</taxon>
        <taxon>Neoheterodontei</taxon>
        <taxon>Myida</taxon>
        <taxon>Myoidea</taxon>
        <taxon>Myidae</taxon>
        <taxon>Mya</taxon>
    </lineage>
</organism>
<evidence type="ECO:0000313" key="2">
    <source>
        <dbReference type="EMBL" id="WAR14252.1"/>
    </source>
</evidence>
<feature type="region of interest" description="Disordered" evidence="1">
    <location>
        <begin position="32"/>
        <end position="129"/>
    </location>
</feature>
<evidence type="ECO:0000313" key="3">
    <source>
        <dbReference type="Proteomes" id="UP001164746"/>
    </source>
</evidence>
<evidence type="ECO:0000256" key="1">
    <source>
        <dbReference type="SAM" id="MobiDB-lite"/>
    </source>
</evidence>
<name>A0ABY7EY63_MYAAR</name>
<dbReference type="Proteomes" id="UP001164746">
    <property type="component" value="Chromosome 9"/>
</dbReference>
<gene>
    <name evidence="2" type="ORF">MAR_004357</name>
</gene>
<reference evidence="2" key="1">
    <citation type="submission" date="2022-11" db="EMBL/GenBank/DDBJ databases">
        <title>Centuries of genome instability and evolution in soft-shell clam transmissible cancer (bioRxiv).</title>
        <authorList>
            <person name="Hart S.F.M."/>
            <person name="Yonemitsu M.A."/>
            <person name="Giersch R.M."/>
            <person name="Beal B.F."/>
            <person name="Arriagada G."/>
            <person name="Davis B.W."/>
            <person name="Ostrander E.A."/>
            <person name="Goff S.P."/>
            <person name="Metzger M.J."/>
        </authorList>
    </citation>
    <scope>NUCLEOTIDE SEQUENCE</scope>
    <source>
        <strain evidence="2">MELC-2E11</strain>
        <tissue evidence="2">Siphon/mantle</tissue>
    </source>
</reference>
<keyword evidence="3" id="KW-1185">Reference proteome</keyword>
<protein>
    <submittedName>
        <fullName evidence="2">Uncharacterized protein</fullName>
    </submittedName>
</protein>
<proteinExistence type="predicted"/>
<feature type="compositionally biased region" description="Basic and acidic residues" evidence="1">
    <location>
        <begin position="53"/>
        <end position="68"/>
    </location>
</feature>
<dbReference type="EMBL" id="CP111020">
    <property type="protein sequence ID" value="WAR14252.1"/>
    <property type="molecule type" value="Genomic_DNA"/>
</dbReference>